<proteinExistence type="predicted"/>
<dbReference type="EMBL" id="DACRBY010000001">
    <property type="protein sequence ID" value="HAS8538208.1"/>
    <property type="molecule type" value="Genomic_DNA"/>
</dbReference>
<name>A0A8H9K5H7_VIBVL</name>
<comment type="caution">
    <text evidence="1">The sequence shown here is derived from an EMBL/GenBank/DDBJ whole genome shotgun (WGS) entry which is preliminary data.</text>
</comment>
<reference evidence="1" key="1">
    <citation type="journal article" date="2018" name="Genome Biol.">
        <title>SKESA: strategic k-mer extension for scrupulous assemblies.</title>
        <authorList>
            <person name="Souvorov A."/>
            <person name="Agarwala R."/>
            <person name="Lipman D.J."/>
        </authorList>
    </citation>
    <scope>NUCLEOTIDE SEQUENCE</scope>
    <source>
        <strain evidence="1">BCW_3452</strain>
    </source>
</reference>
<sequence length="191" mass="21878">MLNSNKNNEAANQERFAVFLEYYLANQPSPEELDRFKEAIESQQMKFPLYCKETDTMSGVVELLYTLAIAHDLETGHFGNFSERYCFDSSIIALEQLAEWHSRGFDDQRPTGWVATRKVSSSAIKESFSKYHGDDYGLDVLECCRGLCGDDEIIYHSTIRDYKTEIADKLGYDVDKVMHLAAFLKEVSAIR</sequence>
<protein>
    <submittedName>
        <fullName evidence="1">Uncharacterized protein</fullName>
    </submittedName>
</protein>
<organism evidence="1 2">
    <name type="scientific">Vibrio vulnificus</name>
    <dbReference type="NCBI Taxonomy" id="672"/>
    <lineage>
        <taxon>Bacteria</taxon>
        <taxon>Pseudomonadati</taxon>
        <taxon>Pseudomonadota</taxon>
        <taxon>Gammaproteobacteria</taxon>
        <taxon>Vibrionales</taxon>
        <taxon>Vibrionaceae</taxon>
        <taxon>Vibrio</taxon>
    </lineage>
</organism>
<gene>
    <name evidence="1" type="ORF">I7730_00145</name>
</gene>
<dbReference type="AlphaFoldDB" id="A0A8H9K5H7"/>
<reference evidence="1" key="2">
    <citation type="submission" date="2019-01" db="EMBL/GenBank/DDBJ databases">
        <authorList>
            <consortium name="NCBI Pathogen Detection Project"/>
        </authorList>
    </citation>
    <scope>NUCLEOTIDE SEQUENCE</scope>
    <source>
        <strain evidence="1">BCW_3452</strain>
    </source>
</reference>
<evidence type="ECO:0000313" key="1">
    <source>
        <dbReference type="EMBL" id="HAS8538208.1"/>
    </source>
</evidence>
<accession>A0A8H9K5H7</accession>
<dbReference type="Proteomes" id="UP000863257">
    <property type="component" value="Unassembled WGS sequence"/>
</dbReference>
<evidence type="ECO:0000313" key="2">
    <source>
        <dbReference type="Proteomes" id="UP000863257"/>
    </source>
</evidence>